<sequence length="158" mass="17292">MTPQKLHRTAAILEMVTWSLLILGMVLKYSGTTDAVVPITGSIHGFGFLCFVVMTVLIWINNRWSPVLGFVGLVVSVIPFAAWPFAAWADSKGVLDGGWRFRDTDTTTAPKGPFDWALYQAVRYPARSIIVIVVAVAVVFSVLLFLGPPVALEDIVNE</sequence>
<evidence type="ECO:0000256" key="6">
    <source>
        <dbReference type="SAM" id="Phobius"/>
    </source>
</evidence>
<dbReference type="PANTHER" id="PTHR40077:SF1">
    <property type="entry name" value="MEMBRANE PROTEIN"/>
    <property type="match status" value="1"/>
</dbReference>
<dbReference type="PANTHER" id="PTHR40077">
    <property type="entry name" value="MEMBRANE PROTEIN-RELATED"/>
    <property type="match status" value="1"/>
</dbReference>
<name>A0AAP4BTQ2_9CORY</name>
<keyword evidence="3 6" id="KW-0812">Transmembrane</keyword>
<keyword evidence="5 6" id="KW-0472">Membrane</keyword>
<evidence type="ECO:0000313" key="9">
    <source>
        <dbReference type="Proteomes" id="UP001226160"/>
    </source>
</evidence>
<dbReference type="RefSeq" id="WP_144736310.1">
    <property type="nucleotide sequence ID" value="NZ_CP068160.1"/>
</dbReference>
<keyword evidence="4 6" id="KW-1133">Transmembrane helix</keyword>
<evidence type="ECO:0000256" key="1">
    <source>
        <dbReference type="ARBA" id="ARBA00004651"/>
    </source>
</evidence>
<evidence type="ECO:0000256" key="5">
    <source>
        <dbReference type="ARBA" id="ARBA00023136"/>
    </source>
</evidence>
<dbReference type="NCBIfam" id="TIGR03954">
    <property type="entry name" value="integ_memb_HG"/>
    <property type="match status" value="1"/>
</dbReference>
<dbReference type="GO" id="GO:0005886">
    <property type="term" value="C:plasma membrane"/>
    <property type="evidence" value="ECO:0007669"/>
    <property type="project" value="UniProtKB-SubCell"/>
</dbReference>
<proteinExistence type="predicted"/>
<evidence type="ECO:0000256" key="2">
    <source>
        <dbReference type="ARBA" id="ARBA00022475"/>
    </source>
</evidence>
<reference evidence="8" key="1">
    <citation type="submission" date="2023-05" db="EMBL/GenBank/DDBJ databases">
        <title>Metabolic capabilities are highly conserved among human nasal-associated Corynebacterium species in pangenomic analyses.</title>
        <authorList>
            <person name="Tran T.H."/>
            <person name="Roberts A.Q."/>
            <person name="Escapa I.F."/>
            <person name="Gao W."/>
            <person name="Conlan S."/>
            <person name="Kong H."/>
            <person name="Segre J.A."/>
            <person name="Kelly M.S."/>
            <person name="Lemon K.P."/>
        </authorList>
    </citation>
    <scope>NUCLEOTIDE SEQUENCE</scope>
    <source>
        <strain evidence="8">KPL2654</strain>
    </source>
</reference>
<comment type="caution">
    <text evidence="8">The sequence shown here is derived from an EMBL/GenBank/DDBJ whole genome shotgun (WGS) entry which is preliminary data.</text>
</comment>
<gene>
    <name evidence="8" type="ORF">QPX54_02350</name>
</gene>
<dbReference type="Pfam" id="PF12823">
    <property type="entry name" value="DUF3817"/>
    <property type="match status" value="1"/>
</dbReference>
<comment type="subcellular location">
    <subcellularLocation>
        <location evidence="1">Cell membrane</location>
        <topology evidence="1">Multi-pass membrane protein</topology>
    </subcellularLocation>
</comment>
<protein>
    <submittedName>
        <fullName evidence="8">DUF3817 domain-containing protein</fullName>
    </submittedName>
</protein>
<accession>A0AAP4BTQ2</accession>
<feature type="transmembrane region" description="Helical" evidence="6">
    <location>
        <begin position="124"/>
        <end position="146"/>
    </location>
</feature>
<evidence type="ECO:0000259" key="7">
    <source>
        <dbReference type="Pfam" id="PF12823"/>
    </source>
</evidence>
<dbReference type="Proteomes" id="UP001226160">
    <property type="component" value="Unassembled WGS sequence"/>
</dbReference>
<dbReference type="InterPro" id="IPR023845">
    <property type="entry name" value="DUF3817_TM"/>
</dbReference>
<feature type="transmembrane region" description="Helical" evidence="6">
    <location>
        <begin position="12"/>
        <end position="29"/>
    </location>
</feature>
<feature type="transmembrane region" description="Helical" evidence="6">
    <location>
        <begin position="67"/>
        <end position="89"/>
    </location>
</feature>
<keyword evidence="2" id="KW-1003">Cell membrane</keyword>
<dbReference type="AlphaFoldDB" id="A0AAP4BTQ2"/>
<evidence type="ECO:0000256" key="3">
    <source>
        <dbReference type="ARBA" id="ARBA00022692"/>
    </source>
</evidence>
<feature type="domain" description="DUF3817" evidence="7">
    <location>
        <begin position="5"/>
        <end position="89"/>
    </location>
</feature>
<evidence type="ECO:0000313" key="8">
    <source>
        <dbReference type="EMBL" id="MDK4325356.1"/>
    </source>
</evidence>
<dbReference type="EMBL" id="JASNVP010000002">
    <property type="protein sequence ID" value="MDK4325356.1"/>
    <property type="molecule type" value="Genomic_DNA"/>
</dbReference>
<organism evidence="8 9">
    <name type="scientific">Corynebacterium propinquum</name>
    <dbReference type="NCBI Taxonomy" id="43769"/>
    <lineage>
        <taxon>Bacteria</taxon>
        <taxon>Bacillati</taxon>
        <taxon>Actinomycetota</taxon>
        <taxon>Actinomycetes</taxon>
        <taxon>Mycobacteriales</taxon>
        <taxon>Corynebacteriaceae</taxon>
        <taxon>Corynebacterium</taxon>
    </lineage>
</organism>
<evidence type="ECO:0000256" key="4">
    <source>
        <dbReference type="ARBA" id="ARBA00022989"/>
    </source>
</evidence>
<feature type="transmembrane region" description="Helical" evidence="6">
    <location>
        <begin position="35"/>
        <end position="60"/>
    </location>
</feature>